<gene>
    <name evidence="1" type="ORF">MLD63_04425</name>
</gene>
<protein>
    <recommendedName>
        <fullName evidence="3">Sulfotransferase family protein</fullName>
    </recommendedName>
</protein>
<dbReference type="Proteomes" id="UP001203945">
    <property type="component" value="Unassembled WGS sequence"/>
</dbReference>
<name>A0ABT1MN12_9RHOB</name>
<organism evidence="1 2">
    <name type="scientific">Paracoccus albicereus</name>
    <dbReference type="NCBI Taxonomy" id="2922394"/>
    <lineage>
        <taxon>Bacteria</taxon>
        <taxon>Pseudomonadati</taxon>
        <taxon>Pseudomonadota</taxon>
        <taxon>Alphaproteobacteria</taxon>
        <taxon>Rhodobacterales</taxon>
        <taxon>Paracoccaceae</taxon>
        <taxon>Paracoccus</taxon>
    </lineage>
</organism>
<reference evidence="1 2" key="1">
    <citation type="submission" date="2022-03" db="EMBL/GenBank/DDBJ databases">
        <authorList>
            <person name="He Y."/>
        </authorList>
    </citation>
    <scope>NUCLEOTIDE SEQUENCE [LARGE SCALE GENOMIC DNA]</scope>
    <source>
        <strain evidence="1 2">TK19116</strain>
    </source>
</reference>
<keyword evidence="2" id="KW-1185">Reference proteome</keyword>
<proteinExistence type="predicted"/>
<comment type="caution">
    <text evidence="1">The sequence shown here is derived from an EMBL/GenBank/DDBJ whole genome shotgun (WGS) entry which is preliminary data.</text>
</comment>
<dbReference type="InterPro" id="IPR027417">
    <property type="entry name" value="P-loop_NTPase"/>
</dbReference>
<evidence type="ECO:0000313" key="1">
    <source>
        <dbReference type="EMBL" id="MCQ0969673.1"/>
    </source>
</evidence>
<evidence type="ECO:0008006" key="3">
    <source>
        <dbReference type="Google" id="ProtNLM"/>
    </source>
</evidence>
<sequence length="284" mass="30566">MATGSSGQAGRRICIHLGVQKTGSTSIQRHLALNEAALADRLVLRLPVEGGPLRPLGRAAVAFSLSRDDASRAALAEAIAVVRENLPDGDLPVLLSHENLAGAMPGNGGETGLFPGLPDIIWMLEEGFSGLTVDYVVYSRRMGQWKPSVWAQAVRTDGYKGTWEAFQAETATLPGWQNLIRRIQAVAPGRVTHLRLEDEIDPAHPGALLLAHLGLNAGEIAALHPLDGRSMQRLPDATTEFIRRLNGLAMNPHARYKVAELAARVPQLFNPDYRPAAGEAAGRH</sequence>
<accession>A0ABT1MN12</accession>
<evidence type="ECO:0000313" key="2">
    <source>
        <dbReference type="Proteomes" id="UP001203945"/>
    </source>
</evidence>
<dbReference type="RefSeq" id="WP_255328684.1">
    <property type="nucleotide sequence ID" value="NZ_JAKZEU010000002.1"/>
</dbReference>
<dbReference type="SUPFAM" id="SSF52540">
    <property type="entry name" value="P-loop containing nucleoside triphosphate hydrolases"/>
    <property type="match status" value="1"/>
</dbReference>
<dbReference type="EMBL" id="JAKZEU010000002">
    <property type="protein sequence ID" value="MCQ0969673.1"/>
    <property type="molecule type" value="Genomic_DNA"/>
</dbReference>